<dbReference type="EMBL" id="SNZF01000003">
    <property type="protein sequence ID" value="TDR37153.1"/>
    <property type="molecule type" value="Genomic_DNA"/>
</dbReference>
<dbReference type="STRING" id="69279.BG36_00390"/>
<organism evidence="1 3">
    <name type="scientific">Aquamicrobium defluvii</name>
    <dbReference type="NCBI Taxonomy" id="69279"/>
    <lineage>
        <taxon>Bacteria</taxon>
        <taxon>Pseudomonadati</taxon>
        <taxon>Pseudomonadota</taxon>
        <taxon>Alphaproteobacteria</taxon>
        <taxon>Hyphomicrobiales</taxon>
        <taxon>Phyllobacteriaceae</taxon>
        <taxon>Aquamicrobium</taxon>
    </lineage>
</organism>
<dbReference type="PATRIC" id="fig|69279.3.peg.80"/>
<dbReference type="Proteomes" id="UP000019849">
    <property type="component" value="Unassembled WGS sequence"/>
</dbReference>
<evidence type="ECO:0000313" key="2">
    <source>
        <dbReference type="EMBL" id="TDR37153.1"/>
    </source>
</evidence>
<dbReference type="Pfam" id="PF06935">
    <property type="entry name" value="DUF1284"/>
    <property type="match status" value="1"/>
</dbReference>
<dbReference type="OrthoDB" id="6195504at2"/>
<dbReference type="eggNOG" id="COG3543">
    <property type="taxonomic scope" value="Bacteria"/>
</dbReference>
<evidence type="ECO:0000313" key="4">
    <source>
        <dbReference type="Proteomes" id="UP000294958"/>
    </source>
</evidence>
<protein>
    <recommendedName>
        <fullName evidence="5">2Fe-2S ferredoxin</fullName>
    </recommendedName>
</protein>
<evidence type="ECO:0000313" key="1">
    <source>
        <dbReference type="EMBL" id="EXL10358.1"/>
    </source>
</evidence>
<sequence>MTIRLRAHHLLCMLTYIGRGYTPAFTANYDVIAARLSRGEDIVIVEGPDDVCAPLLAEAGAHCFNESVLERDAQAARDVGDLLGRRIGVGERIAPDAILLARLRSGFAAGLTRAACAGCEWAGLCEAVVVDGFSGAKVGGPPC</sequence>
<dbReference type="EMBL" id="JENY01000001">
    <property type="protein sequence ID" value="EXL10358.1"/>
    <property type="molecule type" value="Genomic_DNA"/>
</dbReference>
<gene>
    <name evidence="1" type="ORF">BG36_00390</name>
    <name evidence="2" type="ORF">DES43_10378</name>
</gene>
<keyword evidence="4" id="KW-1185">Reference proteome</keyword>
<evidence type="ECO:0008006" key="5">
    <source>
        <dbReference type="Google" id="ProtNLM"/>
    </source>
</evidence>
<reference evidence="2 4" key="2">
    <citation type="submission" date="2019-03" db="EMBL/GenBank/DDBJ databases">
        <title>Genomic Encyclopedia of Type Strains, Phase IV (KMG-IV): sequencing the most valuable type-strain genomes for metagenomic binning, comparative biology and taxonomic classification.</title>
        <authorList>
            <person name="Goeker M."/>
        </authorList>
    </citation>
    <scope>NUCLEOTIDE SEQUENCE [LARGE SCALE GENOMIC DNA]</scope>
    <source>
        <strain evidence="2 4">DSM 11603</strain>
    </source>
</reference>
<name>A0A011UWW8_9HYPH</name>
<proteinExistence type="predicted"/>
<dbReference type="InterPro" id="IPR009702">
    <property type="entry name" value="DUF1284"/>
</dbReference>
<dbReference type="RefSeq" id="WP_035021950.1">
    <property type="nucleotide sequence ID" value="NZ_KK073877.1"/>
</dbReference>
<comment type="caution">
    <text evidence="1">The sequence shown here is derived from an EMBL/GenBank/DDBJ whole genome shotgun (WGS) entry which is preliminary data.</text>
</comment>
<dbReference type="AlphaFoldDB" id="A0A011UWW8"/>
<accession>A0A011UWW8</accession>
<dbReference type="HOGENOM" id="CLU_129126_0_0_5"/>
<dbReference type="Proteomes" id="UP000294958">
    <property type="component" value="Unassembled WGS sequence"/>
</dbReference>
<evidence type="ECO:0000313" key="3">
    <source>
        <dbReference type="Proteomes" id="UP000019849"/>
    </source>
</evidence>
<reference evidence="1 3" key="1">
    <citation type="submission" date="2014-02" db="EMBL/GenBank/DDBJ databases">
        <title>Aquamicrobium defluvii Genome sequencing.</title>
        <authorList>
            <person name="Wang X."/>
        </authorList>
    </citation>
    <scope>NUCLEOTIDE SEQUENCE [LARGE SCALE GENOMIC DNA]</scope>
    <source>
        <strain evidence="1 3">W13Z1</strain>
    </source>
</reference>